<dbReference type="InterPro" id="IPR045328">
    <property type="entry name" value="Kre9/Knh1"/>
</dbReference>
<name>A0A4Y9XZ98_9APHY</name>
<feature type="signal peptide" evidence="2">
    <location>
        <begin position="1"/>
        <end position="21"/>
    </location>
</feature>
<feature type="domain" description="Yeast cell wall synthesis Kre9/Knh1-like N-terminal" evidence="3">
    <location>
        <begin position="27"/>
        <end position="105"/>
    </location>
</feature>
<reference evidence="4 5" key="1">
    <citation type="submission" date="2019-01" db="EMBL/GenBank/DDBJ databases">
        <title>Genome sequencing of the rare red list fungi Fomitopsis rosea.</title>
        <authorList>
            <person name="Buettner E."/>
            <person name="Kellner H."/>
        </authorList>
    </citation>
    <scope>NUCLEOTIDE SEQUENCE [LARGE SCALE GENOMIC DNA]</scope>
    <source>
        <strain evidence="4 5">DSM 105464</strain>
    </source>
</reference>
<gene>
    <name evidence="4" type="ORF">EVJ58_g9164</name>
</gene>
<dbReference type="GO" id="GO:0006078">
    <property type="term" value="P:(1-&gt;6)-beta-D-glucan biosynthetic process"/>
    <property type="evidence" value="ECO:0007669"/>
    <property type="project" value="InterPro"/>
</dbReference>
<evidence type="ECO:0000313" key="4">
    <source>
        <dbReference type="EMBL" id="TFY53929.1"/>
    </source>
</evidence>
<sequence length="305" mass="34290">MFSFAAAALIVFVARLSTVSASIYVNNPTSTAVCYGGQPCTVTWLDDGQTPLLSEIGACYVGLYNGNRDLIQQIDPVNVASQHSFTFTPDATAGPDSSSYYVNFTLHPREHERRPRIARCKRYRCHRGALEHPQPVIQSYRVDIDDHILVYWVVQQPRCALNIHEHRSDLATVYFAHAEPNVRVIILKRNLRVVRSIIATRTLLRRLRSVCARGDRASLRSLYLARACWAFVLSLGGSTRHTLLCCAPVPFAPSADLRVLTLYALPASHPPPDHHRYRRPQTSAQTFCITSDTSIRSNRTLYSVE</sequence>
<dbReference type="PANTHER" id="PTHR28154">
    <property type="entry name" value="CELL WALL SYNTHESIS PROTEIN KNH1-RELATED"/>
    <property type="match status" value="1"/>
</dbReference>
<evidence type="ECO:0000256" key="2">
    <source>
        <dbReference type="SAM" id="SignalP"/>
    </source>
</evidence>
<comment type="caution">
    <text evidence="4">The sequence shown here is derived from an EMBL/GenBank/DDBJ whole genome shotgun (WGS) entry which is preliminary data.</text>
</comment>
<dbReference type="PANTHER" id="PTHR28154:SF1">
    <property type="entry name" value="CELL WALL SYNTHESIS PROTEIN KNH1-RELATED"/>
    <property type="match status" value="1"/>
</dbReference>
<evidence type="ECO:0000256" key="1">
    <source>
        <dbReference type="ARBA" id="ARBA00022729"/>
    </source>
</evidence>
<dbReference type="InterPro" id="IPR018466">
    <property type="entry name" value="Kre9/Knh1-like_N"/>
</dbReference>
<accession>A0A4Y9XZ98</accession>
<organism evidence="4 5">
    <name type="scientific">Rhodofomes roseus</name>
    <dbReference type="NCBI Taxonomy" id="34475"/>
    <lineage>
        <taxon>Eukaryota</taxon>
        <taxon>Fungi</taxon>
        <taxon>Dikarya</taxon>
        <taxon>Basidiomycota</taxon>
        <taxon>Agaricomycotina</taxon>
        <taxon>Agaricomycetes</taxon>
        <taxon>Polyporales</taxon>
        <taxon>Rhodofomes</taxon>
    </lineage>
</organism>
<feature type="chain" id="PRO_5021332795" description="Yeast cell wall synthesis Kre9/Knh1-like N-terminal domain-containing protein" evidence="2">
    <location>
        <begin position="22"/>
        <end position="305"/>
    </location>
</feature>
<proteinExistence type="predicted"/>
<dbReference type="GO" id="GO:0042546">
    <property type="term" value="P:cell wall biogenesis"/>
    <property type="evidence" value="ECO:0007669"/>
    <property type="project" value="InterPro"/>
</dbReference>
<keyword evidence="1 2" id="KW-0732">Signal</keyword>
<protein>
    <recommendedName>
        <fullName evidence="3">Yeast cell wall synthesis Kre9/Knh1-like N-terminal domain-containing protein</fullName>
    </recommendedName>
</protein>
<evidence type="ECO:0000259" key="3">
    <source>
        <dbReference type="Pfam" id="PF10342"/>
    </source>
</evidence>
<dbReference type="STRING" id="34475.A0A4Y9XZ98"/>
<dbReference type="EMBL" id="SEKV01000758">
    <property type="protein sequence ID" value="TFY53929.1"/>
    <property type="molecule type" value="Genomic_DNA"/>
</dbReference>
<dbReference type="Proteomes" id="UP000298390">
    <property type="component" value="Unassembled WGS sequence"/>
</dbReference>
<evidence type="ECO:0000313" key="5">
    <source>
        <dbReference type="Proteomes" id="UP000298390"/>
    </source>
</evidence>
<dbReference type="Pfam" id="PF10342">
    <property type="entry name" value="Kre9_KNH"/>
    <property type="match status" value="1"/>
</dbReference>
<dbReference type="AlphaFoldDB" id="A0A4Y9XZ98"/>